<dbReference type="Pfam" id="PF07715">
    <property type="entry name" value="Plug"/>
    <property type="match status" value="1"/>
</dbReference>
<keyword evidence="8 13" id="KW-0675">Receptor</keyword>
<evidence type="ECO:0000256" key="10">
    <source>
        <dbReference type="RuleBase" id="RU003357"/>
    </source>
</evidence>
<dbReference type="InterPro" id="IPR000531">
    <property type="entry name" value="Beta-barrel_TonB"/>
</dbReference>
<dbReference type="EMBL" id="JAHESD010000014">
    <property type="protein sequence ID" value="MBT1703317.1"/>
    <property type="molecule type" value="Genomic_DNA"/>
</dbReference>
<accession>A0ABS5VPD7</accession>
<dbReference type="Pfam" id="PF00593">
    <property type="entry name" value="TonB_dep_Rec_b-barrel"/>
    <property type="match status" value="1"/>
</dbReference>
<comment type="subcellular location">
    <subcellularLocation>
        <location evidence="1">Cell outer membrane</location>
        <topology evidence="1">Multi-pass membrane protein</topology>
    </subcellularLocation>
</comment>
<dbReference type="Gene3D" id="2.60.40.1120">
    <property type="entry name" value="Carboxypeptidase-like, regulatory domain"/>
    <property type="match status" value="1"/>
</dbReference>
<evidence type="ECO:0000256" key="8">
    <source>
        <dbReference type="ARBA" id="ARBA00023170"/>
    </source>
</evidence>
<keyword evidence="6 10" id="KW-0798">TonB box</keyword>
<feature type="domain" description="TonB-dependent receptor-like beta-barrel" evidence="11">
    <location>
        <begin position="511"/>
        <end position="891"/>
    </location>
</feature>
<protein>
    <submittedName>
        <fullName evidence="13">TonB-dependent receptor</fullName>
    </submittedName>
</protein>
<feature type="domain" description="TonB-dependent receptor plug" evidence="12">
    <location>
        <begin position="117"/>
        <end position="224"/>
    </location>
</feature>
<evidence type="ECO:0000256" key="5">
    <source>
        <dbReference type="ARBA" id="ARBA00022729"/>
    </source>
</evidence>
<keyword evidence="7 10" id="KW-0472">Membrane</keyword>
<sequence length="920" mass="101951">MKIIILILFLFSLNHTYCQTTKITGTVTDELNNPIVGANILLKGKVTGTATDVKGKFEFNTTQTPPFTIIVSMVGFQKQELVIATVPVALSVTLVELNEVMDEVVVSASRVEENILQSPISIEKMDLRDIMQTPSISFYDALENLKGVEMVTSGLTFKQINTRGFNHTGNSRFLQLVDGADNQTPGLGFSVGNMFGSSDLDMESAELIPGAASALYGPIAFNGVLMMKTKDPFQYQGLSAQTKVGVNHINEDYADPHIINDYAIRYAKAFNNKFAFKLNASYFSGLDFYAVNYTDVDSSTPPEQRGDNNPARNALNIYGDDEARTIEGIGRVSRTGYEERHLTDYDVYSLKLNGALHYRISENMIMSYQYNFGQGTANYTGSNRFSINNFTLQQHKLELKGANYFVRAYSTAEDSHDSYNAKGLGQLINKTWVRDLNGNIVPENQADDMWFTRYEEAFLGNIAGINPGNHDAARTFADQGRFLPGSAEFIAQKERLVATQGLSGAGILSQSKLYHVEGQYDFSKKIKLLDLQVGGNFRRYDMFTNGTLFDDKNGSIVIDEGGAFVQLGKKLLNEKLKLGASLRYDKNQNFDGRFTPRASAVYTVSGNHHIRLSYQTGFRNPTPGDQYIKLNAGPITILGGVPDNSKGMTVYQNSFTSASLGPFFGAFQQAMQQGATPQDALMQAKDLLVKSNVDYIKPERIKAFEIGYKGLFNSNLLIDANYYFSSYTDFLLNQVVMEPQNPVLTPDGAVNAGAAMDLLNGDSHLYQLYTNAADQVTAQGATLGVTYALPKNFLLSANATLATFDIRDANPNNVPGFNTPKYKTALTFGNSKVTKTMGFNIAWRWQDAYDWYGTFNQMRPGRIEAFSIVDAQINYKLLPVKSMFKVGANNLFNKQVYQAYGSPSIGAIYYISLTFDQLLR</sequence>
<dbReference type="RefSeq" id="WP_254153283.1">
    <property type="nucleotide sequence ID" value="NZ_JAHESD010000014.1"/>
</dbReference>
<evidence type="ECO:0000313" key="13">
    <source>
        <dbReference type="EMBL" id="MBT1703317.1"/>
    </source>
</evidence>
<keyword evidence="2" id="KW-0813">Transport</keyword>
<comment type="caution">
    <text evidence="13">The sequence shown here is derived from an EMBL/GenBank/DDBJ whole genome shotgun (WGS) entry which is preliminary data.</text>
</comment>
<evidence type="ECO:0000259" key="12">
    <source>
        <dbReference type="Pfam" id="PF07715"/>
    </source>
</evidence>
<dbReference type="InterPro" id="IPR008969">
    <property type="entry name" value="CarboxyPept-like_regulatory"/>
</dbReference>
<evidence type="ECO:0000256" key="6">
    <source>
        <dbReference type="ARBA" id="ARBA00023077"/>
    </source>
</evidence>
<organism evidence="13 14">
    <name type="scientific">Chryseosolibacter indicus</name>
    <dbReference type="NCBI Taxonomy" id="2782351"/>
    <lineage>
        <taxon>Bacteria</taxon>
        <taxon>Pseudomonadati</taxon>
        <taxon>Bacteroidota</taxon>
        <taxon>Cytophagia</taxon>
        <taxon>Cytophagales</taxon>
        <taxon>Chryseotaleaceae</taxon>
        <taxon>Chryseosolibacter</taxon>
    </lineage>
</organism>
<dbReference type="InterPro" id="IPR012910">
    <property type="entry name" value="Plug_dom"/>
</dbReference>
<evidence type="ECO:0000256" key="4">
    <source>
        <dbReference type="ARBA" id="ARBA00022692"/>
    </source>
</evidence>
<dbReference type="SUPFAM" id="SSF56935">
    <property type="entry name" value="Porins"/>
    <property type="match status" value="1"/>
</dbReference>
<evidence type="ECO:0000256" key="2">
    <source>
        <dbReference type="ARBA" id="ARBA00022448"/>
    </source>
</evidence>
<evidence type="ECO:0000256" key="1">
    <source>
        <dbReference type="ARBA" id="ARBA00004571"/>
    </source>
</evidence>
<keyword evidence="5" id="KW-0732">Signal</keyword>
<keyword evidence="3" id="KW-1134">Transmembrane beta strand</keyword>
<name>A0ABS5VPD7_9BACT</name>
<keyword evidence="4" id="KW-0812">Transmembrane</keyword>
<comment type="similarity">
    <text evidence="10">Belongs to the TonB-dependent receptor family.</text>
</comment>
<dbReference type="InterPro" id="IPR037066">
    <property type="entry name" value="Plug_dom_sf"/>
</dbReference>
<evidence type="ECO:0000259" key="11">
    <source>
        <dbReference type="Pfam" id="PF00593"/>
    </source>
</evidence>
<keyword evidence="9" id="KW-0998">Cell outer membrane</keyword>
<proteinExistence type="inferred from homology"/>
<dbReference type="InterPro" id="IPR039426">
    <property type="entry name" value="TonB-dep_rcpt-like"/>
</dbReference>
<dbReference type="Pfam" id="PF13715">
    <property type="entry name" value="CarbopepD_reg_2"/>
    <property type="match status" value="1"/>
</dbReference>
<evidence type="ECO:0000256" key="9">
    <source>
        <dbReference type="ARBA" id="ARBA00023237"/>
    </source>
</evidence>
<evidence type="ECO:0000313" key="14">
    <source>
        <dbReference type="Proteomes" id="UP000772618"/>
    </source>
</evidence>
<keyword evidence="14" id="KW-1185">Reference proteome</keyword>
<evidence type="ECO:0000256" key="3">
    <source>
        <dbReference type="ARBA" id="ARBA00022452"/>
    </source>
</evidence>
<evidence type="ECO:0000256" key="7">
    <source>
        <dbReference type="ARBA" id="ARBA00023136"/>
    </source>
</evidence>
<dbReference type="SUPFAM" id="SSF49464">
    <property type="entry name" value="Carboxypeptidase regulatory domain-like"/>
    <property type="match status" value="1"/>
</dbReference>
<reference evidence="13 14" key="1">
    <citation type="submission" date="2021-05" db="EMBL/GenBank/DDBJ databases">
        <title>A Polyphasic approach of four new species of the genus Ohtaekwangia: Ohtaekwangia histidinii sp. nov., Ohtaekwangia cretensis sp. nov., Ohtaekwangia indiensis sp. nov., Ohtaekwangia reichenbachii sp. nov. from diverse environment.</title>
        <authorList>
            <person name="Octaviana S."/>
        </authorList>
    </citation>
    <scope>NUCLEOTIDE SEQUENCE [LARGE SCALE GENOMIC DNA]</scope>
    <source>
        <strain evidence="13 14">PWU20</strain>
    </source>
</reference>
<dbReference type="Gene3D" id="2.40.170.20">
    <property type="entry name" value="TonB-dependent receptor, beta-barrel domain"/>
    <property type="match status" value="1"/>
</dbReference>
<dbReference type="PANTHER" id="PTHR30069:SF29">
    <property type="entry name" value="HEMOGLOBIN AND HEMOGLOBIN-HAPTOGLOBIN-BINDING PROTEIN 1-RELATED"/>
    <property type="match status" value="1"/>
</dbReference>
<dbReference type="PANTHER" id="PTHR30069">
    <property type="entry name" value="TONB-DEPENDENT OUTER MEMBRANE RECEPTOR"/>
    <property type="match status" value="1"/>
</dbReference>
<dbReference type="Gene3D" id="2.170.130.10">
    <property type="entry name" value="TonB-dependent receptor, plug domain"/>
    <property type="match status" value="1"/>
</dbReference>
<dbReference type="Proteomes" id="UP000772618">
    <property type="component" value="Unassembled WGS sequence"/>
</dbReference>
<gene>
    <name evidence="13" type="ORF">KK060_08505</name>
</gene>
<dbReference type="InterPro" id="IPR036942">
    <property type="entry name" value="Beta-barrel_TonB_sf"/>
</dbReference>